<keyword evidence="9 11" id="KW-0472">Membrane</keyword>
<keyword evidence="7" id="KW-0833">Ubl conjugation pathway</keyword>
<feature type="region of interest" description="Disordered" evidence="10">
    <location>
        <begin position="1"/>
        <end position="28"/>
    </location>
</feature>
<feature type="region of interest" description="Disordered" evidence="10">
    <location>
        <begin position="429"/>
        <end position="451"/>
    </location>
</feature>
<dbReference type="GO" id="GO:0061630">
    <property type="term" value="F:ubiquitin protein ligase activity"/>
    <property type="evidence" value="ECO:0007669"/>
    <property type="project" value="UniProtKB-EC"/>
</dbReference>
<feature type="domain" description="DUF2921" evidence="13">
    <location>
        <begin position="862"/>
        <end position="1041"/>
    </location>
</feature>
<comment type="pathway">
    <text evidence="3">Protein modification; protein ubiquitination.</text>
</comment>
<feature type="domain" description="DUF2921" evidence="13">
    <location>
        <begin position="372"/>
        <end position="541"/>
    </location>
</feature>
<feature type="domain" description="SWEET-like" evidence="12">
    <location>
        <begin position="1465"/>
        <end position="1691"/>
    </location>
</feature>
<feature type="domain" description="DUF2921" evidence="13">
    <location>
        <begin position="1094"/>
        <end position="1233"/>
    </location>
</feature>
<dbReference type="PANTHER" id="PTHR33389">
    <property type="entry name" value="FAMILY PROTEIN, PUTATIVE (DUF2921)-RELATED"/>
    <property type="match status" value="1"/>
</dbReference>
<evidence type="ECO:0000256" key="9">
    <source>
        <dbReference type="ARBA" id="ARBA00023136"/>
    </source>
</evidence>
<feature type="transmembrane region" description="Helical" evidence="11">
    <location>
        <begin position="1533"/>
        <end position="1552"/>
    </location>
</feature>
<feature type="region of interest" description="Disordered" evidence="10">
    <location>
        <begin position="1319"/>
        <end position="1339"/>
    </location>
</feature>
<evidence type="ECO:0000313" key="15">
    <source>
        <dbReference type="Proteomes" id="UP000322667"/>
    </source>
</evidence>
<evidence type="ECO:0000256" key="2">
    <source>
        <dbReference type="ARBA" id="ARBA00004127"/>
    </source>
</evidence>
<comment type="catalytic activity">
    <reaction evidence="1">
        <text>S-ubiquitinyl-[E2 ubiquitin-conjugating enzyme]-L-cysteine + [acceptor protein]-L-lysine = [E2 ubiquitin-conjugating enzyme]-L-cysteine + N(6)-ubiquitinyl-[acceptor protein]-L-lysine.</text>
        <dbReference type="EC" id="2.3.2.27"/>
    </reaction>
</comment>
<evidence type="ECO:0000259" key="13">
    <source>
        <dbReference type="Pfam" id="PF25333"/>
    </source>
</evidence>
<comment type="subcellular location">
    <subcellularLocation>
        <location evidence="2">Endomembrane system</location>
        <topology evidence="2">Multi-pass membrane protein</topology>
    </subcellularLocation>
</comment>
<evidence type="ECO:0000256" key="5">
    <source>
        <dbReference type="ARBA" id="ARBA00022679"/>
    </source>
</evidence>
<evidence type="ECO:0000256" key="4">
    <source>
        <dbReference type="ARBA" id="ARBA00012483"/>
    </source>
</evidence>
<accession>A0A5D2L669</accession>
<reference evidence="14 15" key="1">
    <citation type="submission" date="2019-07" db="EMBL/GenBank/DDBJ databases">
        <title>WGS assembly of Gossypium tomentosum.</title>
        <authorList>
            <person name="Chen Z.J."/>
            <person name="Sreedasyam A."/>
            <person name="Ando A."/>
            <person name="Song Q."/>
            <person name="De L."/>
            <person name="Hulse-Kemp A."/>
            <person name="Ding M."/>
            <person name="Ye W."/>
            <person name="Kirkbride R."/>
            <person name="Jenkins J."/>
            <person name="Plott C."/>
            <person name="Lovell J."/>
            <person name="Lin Y.-M."/>
            <person name="Vaughn R."/>
            <person name="Liu B."/>
            <person name="Li W."/>
            <person name="Simpson S."/>
            <person name="Scheffler B."/>
            <person name="Saski C."/>
            <person name="Grover C."/>
            <person name="Hu G."/>
            <person name="Conover J."/>
            <person name="Carlson J."/>
            <person name="Shu S."/>
            <person name="Boston L."/>
            <person name="Williams M."/>
            <person name="Peterson D."/>
            <person name="Mcgee K."/>
            <person name="Jones D."/>
            <person name="Wendel J."/>
            <person name="Stelly D."/>
            <person name="Grimwood J."/>
            <person name="Schmutz J."/>
        </authorList>
    </citation>
    <scope>NUCLEOTIDE SEQUENCE [LARGE SCALE GENOMIC DNA]</scope>
    <source>
        <strain evidence="14">7179.01</strain>
    </source>
</reference>
<feature type="transmembrane region" description="Helical" evidence="11">
    <location>
        <begin position="597"/>
        <end position="620"/>
    </location>
</feature>
<evidence type="ECO:0000256" key="8">
    <source>
        <dbReference type="ARBA" id="ARBA00022989"/>
    </source>
</evidence>
<feature type="compositionally biased region" description="Low complexity" evidence="10">
    <location>
        <begin position="431"/>
        <end position="451"/>
    </location>
</feature>
<evidence type="ECO:0000256" key="3">
    <source>
        <dbReference type="ARBA" id="ARBA00004906"/>
    </source>
</evidence>
<keyword evidence="15" id="KW-1185">Reference proteome</keyword>
<evidence type="ECO:0000256" key="6">
    <source>
        <dbReference type="ARBA" id="ARBA00022692"/>
    </source>
</evidence>
<dbReference type="Pfam" id="PF25333">
    <property type="entry name" value="DUF2921_N"/>
    <property type="match status" value="6"/>
</dbReference>
<feature type="domain" description="SWEET-like" evidence="12">
    <location>
        <begin position="554"/>
        <end position="826"/>
    </location>
</feature>
<gene>
    <name evidence="14" type="ORF">ES332_D05G413600v1</name>
</gene>
<dbReference type="EMBL" id="CM017627">
    <property type="protein sequence ID" value="TYH74632.1"/>
    <property type="molecule type" value="Genomic_DNA"/>
</dbReference>
<dbReference type="Pfam" id="PF11145">
    <property type="entry name" value="DUF2921"/>
    <property type="match status" value="2"/>
</dbReference>
<protein>
    <recommendedName>
        <fullName evidence="4">RING-type E3 ubiquitin transferase</fullName>
        <ecNumber evidence="4">2.3.2.27</ecNumber>
    </recommendedName>
</protein>
<feature type="transmembrane region" description="Helical" evidence="11">
    <location>
        <begin position="1564"/>
        <end position="1582"/>
    </location>
</feature>
<dbReference type="EC" id="2.3.2.27" evidence="4"/>
<sequence>MPFSRRQYGYFSGGDKDPNNPPSRSYSAPKSKRLLFETHHVFTAEADDVFMVEGNLIFQTSFYYERSISSRSSYVISSSDRGTLDFDFRGFWSRTTGKLCMVGSSHAYSKEGKLLHLAAVLKINNLQTSSNISTLVTGTMDSLSSANDPNHFEEISLLMFPRVNYAYTMISNQFSEGCPGGIDVQPMSSLRLSQTRTICDMLGGSNAFKLEYTGSCNFSKSCNPFGDGIGSVVSLRMIQCSNDRKSLRLLIEFRNDSYQGYYSSPNLNTSLIGEGSWDAKSNRLCIIACRIYDAWSSLEKSHVGDCTTRLSLRFPAILSIRNTSTIVGEIWSEKPRNEGGFFDRVEFRNTGRYGGRIQLQGLKYVYTEMAEVKKSCPKKNPKTKSSREHYPDGYSGNLGFRMSIIKGSKGRIGWGSSDPLAVGDQQDQRFPSLIPSSSSKPKSSGVESNSSSGLLNISYKMSIMLRSSELDGVYDIATGSLCMVGCRHLRSGDKTFSSHSMDCKILVKINFPPLNSDRRSTIKGSIESTREEIDPLSFKPLQFSGRAYYRSWVTESIWRMDFEMDMLVISNSLAIIFVAFQILHVRKHRGIGPFVSLLMLVILALGHLIPLVLNLEAMFIQDSKRSVLIRGGRRLEMNKVIIRVVTMVAFLLQVRLLMLSWTARCSTEKKKTLWIAEKRGLYVCVPVYVIGAIIAFSVKSRQNVHLTWYYIDEIILGSSRAYAGLVLDAFLFPQIIFNMFQNLREPALSHFFYIGITLVRLVPHGYDLYRANNYADIDDSYIYGDHGADYYSTAWDFIIIVLGIFFAVIIHYQQRLGGRYFLPKRFQESVIDEEFPVDSEEQLPLRYNTYLVFGTASEVDYGVHCNSDVHESKPVDEEFNIMPFPGRQNGYFSGGDKVLNNPPSRSYSAPKSKTLLFETHHVFTTEADDVFMVEGNLIFQTSFYYERSISSGSSHFIIRSSDSSDRGTLDFDFRGFWSRTSGKLCMVGSSYAYSKEGKLLHLAAVLKINNLRKSSTIRTLVTGTLDSLNSIGDPNHFEQISLLMFPQLNYAYTMVSKQFSEGCPRGTDVQPMSSLRLSQTRTICDMLGGSNAFELEYTGSCNSSKSCNPFGDGIGYLPSVISLSMIQCSNDRQSLRFLIEFRNDSYQGYYSSPNLNTSLIGEGSWDAKSNRLCIIACRIYDASSSLEKSHVGDCTTRLSLRFPAILSIRNTSTIVGEIWSVKLRNDGGFFDMIEFRNTAPYGGIQLQGLKYVYTEMDEVKKSCPKKNSRTKSSREHYPDGYSGDMSFSMSIINGSKGSIGWGYSNILAVDDQQYQRFPSLLPSSSSKPKSSGVESDSSSGLLNVSYKISIPPLSLELDGGLKPVNQSSYEYLQTEIQISAEGVYDTTTGSLCMVGCRRSRLDSKSFSSLSIDCDILVQVNFLPLNSRKINNIKGSIESTRENTDSLYFKPLQILGTTNSRSWGAESIWRMDFEMIVSVVSNTLAIIFVAFQIFHVRKHRGIGPMVSLLMLVILTLGHFIPLDSERSILIRGGTWLEMNEVIIRVVTMVAFLLQKKTLWIAEKRGLYVCVPVYVIGAIIAFSVKSRQNVHRTVRATHSWYYIDEIILGNSRAYAGLILDAFLFPQIIFNMFHNSRELALSRLFYIGITLVRLVPHGYDLYRANSYVDIDDTYIYADHGADYYSTAWDFIIIVLAPRRSIFPFEEIPRICDR</sequence>
<feature type="transmembrane region" description="Helical" evidence="11">
    <location>
        <begin position="1474"/>
        <end position="1494"/>
    </location>
</feature>
<name>A0A5D2L669_GOSTO</name>
<evidence type="ECO:0000256" key="10">
    <source>
        <dbReference type="SAM" id="MobiDB-lite"/>
    </source>
</evidence>
<feature type="transmembrane region" description="Helical" evidence="11">
    <location>
        <begin position="747"/>
        <end position="766"/>
    </location>
</feature>
<evidence type="ECO:0000256" key="1">
    <source>
        <dbReference type="ARBA" id="ARBA00000900"/>
    </source>
</evidence>
<feature type="transmembrane region" description="Helical" evidence="11">
    <location>
        <begin position="794"/>
        <end position="812"/>
    </location>
</feature>
<feature type="domain" description="DUF2921" evidence="13">
    <location>
        <begin position="209"/>
        <end position="345"/>
    </location>
</feature>
<evidence type="ECO:0000256" key="7">
    <source>
        <dbReference type="ARBA" id="ARBA00022786"/>
    </source>
</evidence>
<keyword evidence="5" id="KW-0808">Transferase</keyword>
<feature type="transmembrane region" description="Helical" evidence="11">
    <location>
        <begin position="566"/>
        <end position="585"/>
    </location>
</feature>
<feature type="transmembrane region" description="Helical" evidence="11">
    <location>
        <begin position="1500"/>
        <end position="1521"/>
    </location>
</feature>
<evidence type="ECO:0000259" key="12">
    <source>
        <dbReference type="Pfam" id="PF11145"/>
    </source>
</evidence>
<evidence type="ECO:0000313" key="14">
    <source>
        <dbReference type="EMBL" id="TYH74632.1"/>
    </source>
</evidence>
<dbReference type="Proteomes" id="UP000322667">
    <property type="component" value="Chromosome D05"/>
</dbReference>
<dbReference type="PANTHER" id="PTHR33389:SF34">
    <property type="entry name" value="DUF2921 FAMILY PROTEIN"/>
    <property type="match status" value="1"/>
</dbReference>
<feature type="domain" description="DUF2921" evidence="13">
    <location>
        <begin position="7"/>
        <end position="156"/>
    </location>
</feature>
<proteinExistence type="predicted"/>
<feature type="domain" description="DUF2921" evidence="13">
    <location>
        <begin position="1259"/>
        <end position="1451"/>
    </location>
</feature>
<feature type="transmembrane region" description="Helical" evidence="11">
    <location>
        <begin position="640"/>
        <end position="659"/>
    </location>
</feature>
<feature type="transmembrane region" description="Helical" evidence="11">
    <location>
        <begin position="680"/>
        <end position="699"/>
    </location>
</feature>
<dbReference type="InterPro" id="IPR021319">
    <property type="entry name" value="DUF2921"/>
</dbReference>
<keyword evidence="6 11" id="KW-0812">Transmembrane</keyword>
<dbReference type="GO" id="GO:0012505">
    <property type="term" value="C:endomembrane system"/>
    <property type="evidence" value="ECO:0007669"/>
    <property type="project" value="UniProtKB-SubCell"/>
</dbReference>
<keyword evidence="8 11" id="KW-1133">Transmembrane helix</keyword>
<organism evidence="14 15">
    <name type="scientific">Gossypium tomentosum</name>
    <name type="common">Hawaiian cotton</name>
    <name type="synonym">Gossypium sandvicense</name>
    <dbReference type="NCBI Taxonomy" id="34277"/>
    <lineage>
        <taxon>Eukaryota</taxon>
        <taxon>Viridiplantae</taxon>
        <taxon>Streptophyta</taxon>
        <taxon>Embryophyta</taxon>
        <taxon>Tracheophyta</taxon>
        <taxon>Spermatophyta</taxon>
        <taxon>Magnoliopsida</taxon>
        <taxon>eudicotyledons</taxon>
        <taxon>Gunneridae</taxon>
        <taxon>Pentapetalae</taxon>
        <taxon>rosids</taxon>
        <taxon>malvids</taxon>
        <taxon>Malvales</taxon>
        <taxon>Malvaceae</taxon>
        <taxon>Malvoideae</taxon>
        <taxon>Gossypium</taxon>
    </lineage>
</organism>
<dbReference type="InterPro" id="IPR057425">
    <property type="entry name" value="DUF2921_N"/>
</dbReference>
<evidence type="ECO:0000256" key="11">
    <source>
        <dbReference type="SAM" id="Phobius"/>
    </source>
</evidence>